<dbReference type="RefSeq" id="WP_209214638.1">
    <property type="nucleotide sequence ID" value="NZ_JAFFZM010000035.1"/>
</dbReference>
<name>A0ABS3Y6M9_9ACTN</name>
<dbReference type="EMBL" id="JAFFZM010000035">
    <property type="protein sequence ID" value="MBO8203138.1"/>
    <property type="molecule type" value="Genomic_DNA"/>
</dbReference>
<keyword evidence="2" id="KW-1185">Reference proteome</keyword>
<comment type="caution">
    <text evidence="1">The sequence shown here is derived from an EMBL/GenBank/DDBJ whole genome shotgun (WGS) entry which is preliminary data.</text>
</comment>
<gene>
    <name evidence="1" type="ORF">JW613_33395</name>
</gene>
<dbReference type="Pfam" id="PF13830">
    <property type="entry name" value="DUF4192"/>
    <property type="match status" value="1"/>
</dbReference>
<evidence type="ECO:0000313" key="2">
    <source>
        <dbReference type="Proteomes" id="UP000721954"/>
    </source>
</evidence>
<dbReference type="Proteomes" id="UP000721954">
    <property type="component" value="Unassembled WGS sequence"/>
</dbReference>
<proteinExistence type="predicted"/>
<organism evidence="1 2">
    <name type="scientific">Streptomyces smyrnaeus</name>
    <dbReference type="NCBI Taxonomy" id="1387713"/>
    <lineage>
        <taxon>Bacteria</taxon>
        <taxon>Bacillati</taxon>
        <taxon>Actinomycetota</taxon>
        <taxon>Actinomycetes</taxon>
        <taxon>Kitasatosporales</taxon>
        <taxon>Streptomycetaceae</taxon>
        <taxon>Streptomyces</taxon>
    </lineage>
</organism>
<dbReference type="GeneID" id="96263514"/>
<sequence length="350" mass="38436">MTDKIRVTCVSDVVELLPILIGIEPTESIVATPLMSPGAPIMNGDYRPDVPLGKWLEFAADSTEKMCGSGDVRSAAVVVYSDPEEGKDGLSVGAEAAPFIEVFADAFKQHGAELVFKACVSGERWWCINCEDPHCSHDPDGYPMPGVGRVTAEAAFAGKSVVGESTRDVLKRWSPIEDYDAEKVSELVRAAAERLHPTDNEGSMAELWRAFECADQALREGNSPDEETAYTLIVGCVVKENRDELLSRILSEPASWERQRRLWESLIPLCVEPHRFLRCAPLVILALVELAGGREVFGRLALKEALETDPKYLMAQLLHGGLNEGLKPSELVDAVRFSLITSHEREDDDA</sequence>
<protein>
    <submittedName>
        <fullName evidence="1">DUF4192 domain-containing protein</fullName>
    </submittedName>
</protein>
<accession>A0ABS3Y6M9</accession>
<reference evidence="1 2" key="1">
    <citation type="submission" date="2021-02" db="EMBL/GenBank/DDBJ databases">
        <title>Streptomyces spirodelae sp. nov., isolated from duckweed.</title>
        <authorList>
            <person name="Saimee Y."/>
            <person name="Duangmal K."/>
        </authorList>
    </citation>
    <scope>NUCLEOTIDE SEQUENCE [LARGE SCALE GENOMIC DNA]</scope>
    <source>
        <strain evidence="1 2">DSM 42105</strain>
    </source>
</reference>
<dbReference type="InterPro" id="IPR025447">
    <property type="entry name" value="DUF4192"/>
</dbReference>
<evidence type="ECO:0000313" key="1">
    <source>
        <dbReference type="EMBL" id="MBO8203138.1"/>
    </source>
</evidence>